<sequence>MSYREMSMDTIIEDYRDSFDSNTDAIIYAASDISGWTQSLISDPNIPNSSNSTSVDDDHHQQISTAAGGGTDDLIIISSCASSSMPKNNDKQSDQEMRIFNVDFRAFSGAAVVYSPSSSSPTQPENNFQPDYQLETQEDTAFRGFRSAFNLNNIPIAARDRSQSMLNRSITFSRNLYLMKMSEQIQVNHQTTTNGSYEMPMRRDAAALMICFNNEIFAPREQRYGKDHDFIQTLYLTPTKKLKEIS</sequence>
<evidence type="ECO:0000313" key="2">
    <source>
        <dbReference type="EMBL" id="OIT00313.1"/>
    </source>
</evidence>
<organism evidence="2 3">
    <name type="scientific">Nicotiana attenuata</name>
    <name type="common">Coyote tobacco</name>
    <dbReference type="NCBI Taxonomy" id="49451"/>
    <lineage>
        <taxon>Eukaryota</taxon>
        <taxon>Viridiplantae</taxon>
        <taxon>Streptophyta</taxon>
        <taxon>Embryophyta</taxon>
        <taxon>Tracheophyta</taxon>
        <taxon>Spermatophyta</taxon>
        <taxon>Magnoliopsida</taxon>
        <taxon>eudicotyledons</taxon>
        <taxon>Gunneridae</taxon>
        <taxon>Pentapetalae</taxon>
        <taxon>asterids</taxon>
        <taxon>lamiids</taxon>
        <taxon>Solanales</taxon>
        <taxon>Solanaceae</taxon>
        <taxon>Nicotianoideae</taxon>
        <taxon>Nicotianeae</taxon>
        <taxon>Nicotiana</taxon>
    </lineage>
</organism>
<evidence type="ECO:0000256" key="1">
    <source>
        <dbReference type="SAM" id="MobiDB-lite"/>
    </source>
</evidence>
<keyword evidence="3" id="KW-1185">Reference proteome</keyword>
<proteinExistence type="predicted"/>
<feature type="region of interest" description="Disordered" evidence="1">
    <location>
        <begin position="44"/>
        <end position="68"/>
    </location>
</feature>
<protein>
    <submittedName>
        <fullName evidence="2">Uncharacterized protein</fullName>
    </submittedName>
</protein>
<evidence type="ECO:0000313" key="3">
    <source>
        <dbReference type="Proteomes" id="UP000187609"/>
    </source>
</evidence>
<dbReference type="AlphaFoldDB" id="A0A1J6IYY1"/>
<comment type="caution">
    <text evidence="2">The sequence shown here is derived from an EMBL/GenBank/DDBJ whole genome shotgun (WGS) entry which is preliminary data.</text>
</comment>
<reference evidence="2" key="1">
    <citation type="submission" date="2016-11" db="EMBL/GenBank/DDBJ databases">
        <title>The genome of Nicotiana attenuata.</title>
        <authorList>
            <person name="Xu S."/>
            <person name="Brockmoeller T."/>
            <person name="Gaquerel E."/>
            <person name="Navarro A."/>
            <person name="Kuhl H."/>
            <person name="Gase K."/>
            <person name="Ling Z."/>
            <person name="Zhou W."/>
            <person name="Kreitzer C."/>
            <person name="Stanke M."/>
            <person name="Tang H."/>
            <person name="Lyons E."/>
            <person name="Pandey P."/>
            <person name="Pandey S.P."/>
            <person name="Timmermann B."/>
            <person name="Baldwin I.T."/>
        </authorList>
    </citation>
    <scope>NUCLEOTIDE SEQUENCE [LARGE SCALE GENOMIC DNA]</scope>
    <source>
        <strain evidence="2">UT</strain>
    </source>
</reference>
<accession>A0A1J6IYY1</accession>
<dbReference type="Proteomes" id="UP000187609">
    <property type="component" value="Unassembled WGS sequence"/>
</dbReference>
<feature type="compositionally biased region" description="Low complexity" evidence="1">
    <location>
        <begin position="44"/>
        <end position="54"/>
    </location>
</feature>
<dbReference type="Gramene" id="OIT00313">
    <property type="protein sequence ID" value="OIT00313"/>
    <property type="gene ID" value="A4A49_26237"/>
</dbReference>
<dbReference type="EMBL" id="MJEQ01037189">
    <property type="protein sequence ID" value="OIT00313.1"/>
    <property type="molecule type" value="Genomic_DNA"/>
</dbReference>
<gene>
    <name evidence="2" type="ORF">A4A49_26237</name>
</gene>
<name>A0A1J6IYY1_NICAT</name>